<name>A0A8H3EFN4_9LECA</name>
<feature type="region of interest" description="Disordered" evidence="1">
    <location>
        <begin position="77"/>
        <end position="104"/>
    </location>
</feature>
<feature type="region of interest" description="Disordered" evidence="1">
    <location>
        <begin position="1"/>
        <end position="51"/>
    </location>
</feature>
<protein>
    <recommendedName>
        <fullName evidence="4">DRBM domain-containing protein</fullName>
    </recommendedName>
</protein>
<gene>
    <name evidence="2" type="ORF">ALECFALPRED_002190</name>
</gene>
<dbReference type="AlphaFoldDB" id="A0A8H3EFN4"/>
<proteinExistence type="predicted"/>
<sequence length="397" mass="42807">MADLLESLVLPNSSQDSFHSVAERPSPSSPTDASANQDSAAPQSSSQSQISALQEAGLPVYNVDAYLTAPENAALLYRAPDRKNAPTKQPKPDREPSQPVSLGSKSSYRLTAFNLLCQQKGLVPDFQIDGCASKADFGGLVKIGDETIASDERWHSKKEAREALAEKGFETVKGMDSKRREPGTPGKKDKNWIGMLVEYHQLINPEQGPVYLDYSLGSSYSATCTIPSRPEQPFGSSAAPFPSKKAARAHTAKLAVEYLIAEGKLNPNGSPKARKKAKLGAAVRIQGKGLEVKRGSTYTQKVNDAYPLLGLQVPQYVLGASSPLAPNMLSGYASFPNEPGLPKEIGEVRNVFGKKNAKEEVAKGVWEVFRKLAEKRGVNISEIDGGGEDYEKGQQES</sequence>
<evidence type="ECO:0000313" key="2">
    <source>
        <dbReference type="EMBL" id="CAF9906296.1"/>
    </source>
</evidence>
<dbReference type="EMBL" id="CAJPDR010000016">
    <property type="protein sequence ID" value="CAF9906296.1"/>
    <property type="molecule type" value="Genomic_DNA"/>
</dbReference>
<dbReference type="SUPFAM" id="SSF54768">
    <property type="entry name" value="dsRNA-binding domain-like"/>
    <property type="match status" value="1"/>
</dbReference>
<dbReference type="OrthoDB" id="5222339at2759"/>
<evidence type="ECO:0000256" key="1">
    <source>
        <dbReference type="SAM" id="MobiDB-lite"/>
    </source>
</evidence>
<dbReference type="Proteomes" id="UP000664203">
    <property type="component" value="Unassembled WGS sequence"/>
</dbReference>
<organism evidence="2 3">
    <name type="scientific">Alectoria fallacina</name>
    <dbReference type="NCBI Taxonomy" id="1903189"/>
    <lineage>
        <taxon>Eukaryota</taxon>
        <taxon>Fungi</taxon>
        <taxon>Dikarya</taxon>
        <taxon>Ascomycota</taxon>
        <taxon>Pezizomycotina</taxon>
        <taxon>Lecanoromycetes</taxon>
        <taxon>OSLEUM clade</taxon>
        <taxon>Lecanoromycetidae</taxon>
        <taxon>Lecanorales</taxon>
        <taxon>Lecanorineae</taxon>
        <taxon>Parmeliaceae</taxon>
        <taxon>Alectoria</taxon>
    </lineage>
</organism>
<reference evidence="2" key="1">
    <citation type="submission" date="2021-03" db="EMBL/GenBank/DDBJ databases">
        <authorList>
            <person name="Tagirdzhanova G."/>
        </authorList>
    </citation>
    <scope>NUCLEOTIDE SEQUENCE</scope>
</reference>
<keyword evidence="3" id="KW-1185">Reference proteome</keyword>
<feature type="compositionally biased region" description="Basic and acidic residues" evidence="1">
    <location>
        <begin position="79"/>
        <end position="96"/>
    </location>
</feature>
<accession>A0A8H3EFN4</accession>
<feature type="compositionally biased region" description="Low complexity" evidence="1">
    <location>
        <begin position="33"/>
        <end position="51"/>
    </location>
</feature>
<comment type="caution">
    <text evidence="2">The sequence shown here is derived from an EMBL/GenBank/DDBJ whole genome shotgun (WGS) entry which is preliminary data.</text>
</comment>
<evidence type="ECO:0008006" key="4">
    <source>
        <dbReference type="Google" id="ProtNLM"/>
    </source>
</evidence>
<evidence type="ECO:0000313" key="3">
    <source>
        <dbReference type="Proteomes" id="UP000664203"/>
    </source>
</evidence>